<evidence type="ECO:0000313" key="3">
    <source>
        <dbReference type="EMBL" id="ATP59864.1"/>
    </source>
</evidence>
<feature type="signal peptide" evidence="2">
    <location>
        <begin position="1"/>
        <end position="25"/>
    </location>
</feature>
<dbReference type="EMBL" id="CP024161">
    <property type="protein sequence ID" value="ATP59864.1"/>
    <property type="molecule type" value="Genomic_DNA"/>
</dbReference>
<accession>A0ABN5DRT1</accession>
<keyword evidence="1" id="KW-0472">Membrane</keyword>
<sequence>MKKIKKNLIKKVSKLFIFLTFSTLSIISATSKGLENQAVTSQKTIENQSENSKNLYKITQMSAVSDNKNDLISPAVKEKIPPQKNGLAPAIPLLILGAGGILLGSWIANQSNQNRPILPKLPNITFNPGTYSPQKIQNENDYQDAIVARTNNSITVDLNILASKTNTKLSSRAAALSKVEFVEVTSTSQLKKFDGVHLAYFFDNVPGYAPKFLISPVKISEALAWEFSVLSLQDAFDLKGLLYNNFFPNVNLGQNPKFAQKLGFKPNFYSYKKKKMKKLAYKVASTVNLLIGAKLGYNVPYLNNDSDENYPKSYYTVDKFIDQPFDKSINWYMNMRSIETLYADGKVEDENREKKIKEKIDDKTILFRNYHVRRVKFRPDTEGKNKEKKDRDQLKSVERIHYLYGDPIKFPH</sequence>
<keyword evidence="1" id="KW-0812">Transmembrane</keyword>
<proteinExistence type="predicted"/>
<dbReference type="Proteomes" id="UP000224629">
    <property type="component" value="Chromosome"/>
</dbReference>
<feature type="transmembrane region" description="Helical" evidence="1">
    <location>
        <begin position="87"/>
        <end position="108"/>
    </location>
</feature>
<keyword evidence="2" id="KW-0732">Signal</keyword>
<evidence type="ECO:0000256" key="1">
    <source>
        <dbReference type="SAM" id="Phobius"/>
    </source>
</evidence>
<organism evidence="3 4">
    <name type="scientific">Mesomycoplasma dispar</name>
    <dbReference type="NCBI Taxonomy" id="86660"/>
    <lineage>
        <taxon>Bacteria</taxon>
        <taxon>Bacillati</taxon>
        <taxon>Mycoplasmatota</taxon>
        <taxon>Mycoplasmoidales</taxon>
        <taxon>Metamycoplasmataceae</taxon>
        <taxon>Mesomycoplasma</taxon>
    </lineage>
</organism>
<evidence type="ECO:0000256" key="2">
    <source>
        <dbReference type="SAM" id="SignalP"/>
    </source>
</evidence>
<dbReference type="RefSeq" id="WP_099452079.1">
    <property type="nucleotide sequence ID" value="NZ_CP024161.1"/>
</dbReference>
<reference evidence="3" key="1">
    <citation type="submission" date="2017-10" db="EMBL/GenBank/DDBJ databases">
        <title>Genome-wide analysis of the first isolated strain mycoplasma dispar GS01.</title>
        <authorList>
            <person name="Hao H."/>
            <person name="Chen S."/>
            <person name="Zhao P."/>
            <person name="Chu Y."/>
            <person name="Liu Y."/>
        </authorList>
    </citation>
    <scope>NUCLEOTIDE SEQUENCE [LARGE SCALE GENOMIC DNA]</scope>
    <source>
        <strain evidence="3">GS01</strain>
    </source>
</reference>
<keyword evidence="1" id="KW-1133">Transmembrane helix</keyword>
<gene>
    <name evidence="3" type="ORF">CSW10_02930</name>
</gene>
<protein>
    <submittedName>
        <fullName evidence="3">Uncharacterized protein</fullName>
    </submittedName>
</protein>
<feature type="chain" id="PRO_5046255851" evidence="2">
    <location>
        <begin position="26"/>
        <end position="412"/>
    </location>
</feature>
<name>A0ABN5DRT1_9BACT</name>
<keyword evidence="4" id="KW-1185">Reference proteome</keyword>
<evidence type="ECO:0000313" key="4">
    <source>
        <dbReference type="Proteomes" id="UP000224629"/>
    </source>
</evidence>